<comment type="caution">
    <text evidence="1">The sequence shown here is derived from an EMBL/GenBank/DDBJ whole genome shotgun (WGS) entry which is preliminary data.</text>
</comment>
<sequence length="60" mass="7250">MTKIMEFFDVKTRKRFKTSNFKVRIAKNGRKQIVADVPKSIRGKDKPRKSFRFVKDNFKR</sequence>
<proteinExistence type="predicted"/>
<name>A0A0F9A351_9ZZZZ</name>
<accession>A0A0F9A351</accession>
<dbReference type="AlphaFoldDB" id="A0A0F9A351"/>
<gene>
    <name evidence="1" type="ORF">LCGC14_2962430</name>
</gene>
<reference evidence="1" key="1">
    <citation type="journal article" date="2015" name="Nature">
        <title>Complex archaea that bridge the gap between prokaryotes and eukaryotes.</title>
        <authorList>
            <person name="Spang A."/>
            <person name="Saw J.H."/>
            <person name="Jorgensen S.L."/>
            <person name="Zaremba-Niedzwiedzka K."/>
            <person name="Martijn J."/>
            <person name="Lind A.E."/>
            <person name="van Eijk R."/>
            <person name="Schleper C."/>
            <person name="Guy L."/>
            <person name="Ettema T.J."/>
        </authorList>
    </citation>
    <scope>NUCLEOTIDE SEQUENCE</scope>
</reference>
<protein>
    <submittedName>
        <fullName evidence="1">Uncharacterized protein</fullName>
    </submittedName>
</protein>
<dbReference type="EMBL" id="LAZR01060002">
    <property type="protein sequence ID" value="KKK66606.1"/>
    <property type="molecule type" value="Genomic_DNA"/>
</dbReference>
<organism evidence="1">
    <name type="scientific">marine sediment metagenome</name>
    <dbReference type="NCBI Taxonomy" id="412755"/>
    <lineage>
        <taxon>unclassified sequences</taxon>
        <taxon>metagenomes</taxon>
        <taxon>ecological metagenomes</taxon>
    </lineage>
</organism>
<evidence type="ECO:0000313" key="1">
    <source>
        <dbReference type="EMBL" id="KKK66606.1"/>
    </source>
</evidence>